<dbReference type="EMBL" id="QRAS01000002">
    <property type="protein sequence ID" value="RDL06736.1"/>
    <property type="molecule type" value="Genomic_DNA"/>
</dbReference>
<gene>
    <name evidence="1" type="ORF">DFP99_1127</name>
</gene>
<comment type="caution">
    <text evidence="1">The sequence shown here is derived from an EMBL/GenBank/DDBJ whole genome shotgun (WGS) entry which is preliminary data.</text>
</comment>
<protein>
    <submittedName>
        <fullName evidence="1">Uncharacterized protein</fullName>
    </submittedName>
</protein>
<dbReference type="AlphaFoldDB" id="A0A288QAS5"/>
<sequence>MIFLSIGSGKSAIYLLSKRERIHIILMSTIQIIAVPVLAISVALSSSNYEMKTLLESISLVSTVMILASSYPFLLRGDGYLLFQDITGVYALKQKFFELAKNFVKRDDTQHLDAYSQKVVMAWGMLFILSIFFVLLLAVLGIQIIP</sequence>
<evidence type="ECO:0000313" key="1">
    <source>
        <dbReference type="EMBL" id="RDL06736.1"/>
    </source>
</evidence>
<accession>A0A288QAS5</accession>
<name>A0A288QAS5_9LACO</name>
<dbReference type="RefSeq" id="WP_123773687.1">
    <property type="nucleotide sequence ID" value="NZ_BJYO01000003.1"/>
</dbReference>
<dbReference type="GeneID" id="94546743"/>
<organism evidence="1 2">
    <name type="scientific">Weissella soli</name>
    <dbReference type="NCBI Taxonomy" id="155866"/>
    <lineage>
        <taxon>Bacteria</taxon>
        <taxon>Bacillati</taxon>
        <taxon>Bacillota</taxon>
        <taxon>Bacilli</taxon>
        <taxon>Lactobacillales</taxon>
        <taxon>Lactobacillaceae</taxon>
        <taxon>Weissella</taxon>
    </lineage>
</organism>
<reference evidence="1 2" key="1">
    <citation type="submission" date="2018-07" db="EMBL/GenBank/DDBJ databases">
        <title>Genomic Encyclopedia of Type Strains, Phase III (KMG-III): the genomes of soil and plant-associated and newly described type strains.</title>
        <authorList>
            <person name="Whitman W."/>
        </authorList>
    </citation>
    <scope>NUCLEOTIDE SEQUENCE [LARGE SCALE GENOMIC DNA]</scope>
    <source>
        <strain evidence="1 2">CECT 7031</strain>
    </source>
</reference>
<evidence type="ECO:0000313" key="2">
    <source>
        <dbReference type="Proteomes" id="UP000254912"/>
    </source>
</evidence>
<keyword evidence="2" id="KW-1185">Reference proteome</keyword>
<dbReference type="KEGG" id="wso:WSWS_01561"/>
<dbReference type="Proteomes" id="UP000254912">
    <property type="component" value="Unassembled WGS sequence"/>
</dbReference>
<proteinExistence type="predicted"/>